<sequence>MLQIQKQHIIGLVVCGAALIGARWLYLYHIRDNSEGDLPELDQSRRDKRHKTRASRRPSQSIISNSQLSLLGLDSAASVTSISSWTNQTSGLVFFDVEPNLHFFKIYQDQLAIVDSIPMPRTDRTEQLLCESLEEFLAKVSCLRNAFQDIIYDNENCFFFIESGREILKFFLAHSRYDLENCLQAYDNLLDYVADESNHEAIQAEIGSRRIPILSFYDLVIDYIILESLDDLNDPPKMVAGIISNTWVSSSFRQSACQKAVSTALKYKRSQLKYQDGFFAHFYSVLDYLSPTLAWGFLGSDEDLQTRCEFLKETLLSLCRDYFSFDRVRYTSYEDLKIDIMNVTRERYENLTERLSISYS</sequence>
<evidence type="ECO:0000256" key="1">
    <source>
        <dbReference type="ARBA" id="ARBA00004294"/>
    </source>
</evidence>
<name>A0A6G1SFT0_9ACAR</name>
<dbReference type="Pfam" id="PF10265">
    <property type="entry name" value="Miga"/>
    <property type="match status" value="1"/>
</dbReference>
<gene>
    <name evidence="10" type="primary">FAM73A</name>
    <name evidence="10" type="ORF">g.6563</name>
</gene>
<evidence type="ECO:0000256" key="2">
    <source>
        <dbReference type="ARBA" id="ARBA00008969"/>
    </source>
</evidence>
<keyword evidence="5 9" id="KW-1133">Transmembrane helix</keyword>
<organism evidence="10">
    <name type="scientific">Aceria tosichella</name>
    <name type="common">wheat curl mite</name>
    <dbReference type="NCBI Taxonomy" id="561515"/>
    <lineage>
        <taxon>Eukaryota</taxon>
        <taxon>Metazoa</taxon>
        <taxon>Ecdysozoa</taxon>
        <taxon>Arthropoda</taxon>
        <taxon>Chelicerata</taxon>
        <taxon>Arachnida</taxon>
        <taxon>Acari</taxon>
        <taxon>Acariformes</taxon>
        <taxon>Trombidiformes</taxon>
        <taxon>Prostigmata</taxon>
        <taxon>Eupodina</taxon>
        <taxon>Eriophyoidea</taxon>
        <taxon>Eriophyidae</taxon>
        <taxon>Eriophyinae</taxon>
        <taxon>Aceriini</taxon>
        <taxon>Aceria</taxon>
    </lineage>
</organism>
<dbReference type="PANTHER" id="PTHR21508">
    <property type="entry name" value="MITOGUARDIN"/>
    <property type="match status" value="1"/>
</dbReference>
<keyword evidence="6" id="KW-0496">Mitochondrion</keyword>
<reference evidence="10" key="1">
    <citation type="submission" date="2018-10" db="EMBL/GenBank/DDBJ databases">
        <title>Transcriptome assembly of Aceria tosichella (Wheat curl mite) Type 2.</title>
        <authorList>
            <person name="Scully E.D."/>
            <person name="Geib S.M."/>
            <person name="Palmer N.A."/>
            <person name="Gupta A.K."/>
            <person name="Sarath G."/>
            <person name="Tatineni S."/>
        </authorList>
    </citation>
    <scope>NUCLEOTIDE SEQUENCE</scope>
    <source>
        <strain evidence="10">LincolnNE</strain>
    </source>
</reference>
<feature type="transmembrane region" description="Helical" evidence="9">
    <location>
        <begin position="9"/>
        <end position="28"/>
    </location>
</feature>
<dbReference type="AlphaFoldDB" id="A0A6G1SFT0"/>
<protein>
    <submittedName>
        <fullName evidence="10">Protein FAM73A</fullName>
    </submittedName>
</protein>
<dbReference type="PANTHER" id="PTHR21508:SF5">
    <property type="entry name" value="MITOGUARDIN"/>
    <property type="match status" value="1"/>
</dbReference>
<proteinExistence type="inferred from homology"/>
<dbReference type="GO" id="GO:0008053">
    <property type="term" value="P:mitochondrial fusion"/>
    <property type="evidence" value="ECO:0007669"/>
    <property type="project" value="InterPro"/>
</dbReference>
<evidence type="ECO:0000256" key="9">
    <source>
        <dbReference type="SAM" id="Phobius"/>
    </source>
</evidence>
<evidence type="ECO:0000256" key="5">
    <source>
        <dbReference type="ARBA" id="ARBA00022989"/>
    </source>
</evidence>
<keyword evidence="3 9" id="KW-0812">Transmembrane</keyword>
<evidence type="ECO:0000256" key="7">
    <source>
        <dbReference type="ARBA" id="ARBA00023136"/>
    </source>
</evidence>
<evidence type="ECO:0000256" key="3">
    <source>
        <dbReference type="ARBA" id="ARBA00022692"/>
    </source>
</evidence>
<dbReference type="GO" id="GO:0005741">
    <property type="term" value="C:mitochondrial outer membrane"/>
    <property type="evidence" value="ECO:0007669"/>
    <property type="project" value="UniProtKB-SubCell"/>
</dbReference>
<comment type="similarity">
    <text evidence="2">Belongs to the mitoguardin family.</text>
</comment>
<dbReference type="InterPro" id="IPR019392">
    <property type="entry name" value="Miga"/>
</dbReference>
<evidence type="ECO:0000256" key="4">
    <source>
        <dbReference type="ARBA" id="ARBA00022787"/>
    </source>
</evidence>
<comment type="subcellular location">
    <subcellularLocation>
        <location evidence="1">Mitochondrion outer membrane</location>
    </subcellularLocation>
</comment>
<evidence type="ECO:0000256" key="8">
    <source>
        <dbReference type="SAM" id="MobiDB-lite"/>
    </source>
</evidence>
<feature type="compositionally biased region" description="Basic residues" evidence="8">
    <location>
        <begin position="46"/>
        <end position="56"/>
    </location>
</feature>
<keyword evidence="4" id="KW-1000">Mitochondrion outer membrane</keyword>
<accession>A0A6G1SFT0</accession>
<feature type="region of interest" description="Disordered" evidence="8">
    <location>
        <begin position="38"/>
        <end position="61"/>
    </location>
</feature>
<evidence type="ECO:0000256" key="6">
    <source>
        <dbReference type="ARBA" id="ARBA00023128"/>
    </source>
</evidence>
<dbReference type="EMBL" id="GGYP01004564">
    <property type="protein sequence ID" value="MDE49335.1"/>
    <property type="molecule type" value="Transcribed_RNA"/>
</dbReference>
<evidence type="ECO:0000313" key="10">
    <source>
        <dbReference type="EMBL" id="MDE49335.1"/>
    </source>
</evidence>
<keyword evidence="7 9" id="KW-0472">Membrane</keyword>